<dbReference type="GO" id="GO:0000447">
    <property type="term" value="P:endonucleolytic cleavage in ITS1 to separate SSU-rRNA from 5.8S rRNA and LSU-rRNA from tricistronic rRNA transcript (SSU-rRNA, 5.8S rRNA, LSU-rRNA)"/>
    <property type="evidence" value="ECO:0007669"/>
    <property type="project" value="TreeGrafter"/>
</dbReference>
<dbReference type="InterPro" id="IPR018034">
    <property type="entry name" value="Kri1"/>
</dbReference>
<dbReference type="GO" id="GO:0030686">
    <property type="term" value="C:90S preribosome"/>
    <property type="evidence" value="ECO:0007669"/>
    <property type="project" value="TreeGrafter"/>
</dbReference>
<feature type="domain" description="Kri1-like C-terminal" evidence="3">
    <location>
        <begin position="490"/>
        <end position="576"/>
    </location>
</feature>
<evidence type="ECO:0000313" key="5">
    <source>
        <dbReference type="Proteomes" id="UP000606974"/>
    </source>
</evidence>
<feature type="compositionally biased region" description="Acidic residues" evidence="2">
    <location>
        <begin position="76"/>
        <end position="87"/>
    </location>
</feature>
<dbReference type="PANTHER" id="PTHR14490">
    <property type="entry name" value="ZINC FINGER, ZZ TYPE"/>
    <property type="match status" value="1"/>
</dbReference>
<name>A0A8H7E5L4_9EURO</name>
<evidence type="ECO:0000256" key="1">
    <source>
        <dbReference type="ARBA" id="ARBA00007473"/>
    </source>
</evidence>
<gene>
    <name evidence="4" type="ORF">GJ744_010194</name>
</gene>
<comment type="similarity">
    <text evidence="1">Belongs to the KRI1 family.</text>
</comment>
<feature type="region of interest" description="Disordered" evidence="2">
    <location>
        <begin position="189"/>
        <end position="219"/>
    </location>
</feature>
<evidence type="ECO:0000259" key="3">
    <source>
        <dbReference type="Pfam" id="PF12936"/>
    </source>
</evidence>
<dbReference type="GO" id="GO:0005730">
    <property type="term" value="C:nucleolus"/>
    <property type="evidence" value="ECO:0007669"/>
    <property type="project" value="TreeGrafter"/>
</dbReference>
<evidence type="ECO:0000313" key="4">
    <source>
        <dbReference type="EMBL" id="KAF7507641.1"/>
    </source>
</evidence>
<feature type="region of interest" description="Disordered" evidence="2">
    <location>
        <begin position="123"/>
        <end position="145"/>
    </location>
</feature>
<protein>
    <recommendedName>
        <fullName evidence="3">Kri1-like C-terminal domain-containing protein</fullName>
    </recommendedName>
</protein>
<feature type="region of interest" description="Disordered" evidence="2">
    <location>
        <begin position="553"/>
        <end position="635"/>
    </location>
</feature>
<organism evidence="4 5">
    <name type="scientific">Endocarpon pusillum</name>
    <dbReference type="NCBI Taxonomy" id="364733"/>
    <lineage>
        <taxon>Eukaryota</taxon>
        <taxon>Fungi</taxon>
        <taxon>Dikarya</taxon>
        <taxon>Ascomycota</taxon>
        <taxon>Pezizomycotina</taxon>
        <taxon>Eurotiomycetes</taxon>
        <taxon>Chaetothyriomycetidae</taxon>
        <taxon>Verrucariales</taxon>
        <taxon>Verrucariaceae</taxon>
        <taxon>Endocarpon</taxon>
    </lineage>
</organism>
<feature type="compositionally biased region" description="Polar residues" evidence="2">
    <location>
        <begin position="460"/>
        <end position="476"/>
    </location>
</feature>
<feature type="region of interest" description="Disordered" evidence="2">
    <location>
        <begin position="452"/>
        <end position="482"/>
    </location>
</feature>
<reference evidence="4" key="1">
    <citation type="submission" date="2020-02" db="EMBL/GenBank/DDBJ databases">
        <authorList>
            <person name="Palmer J.M."/>
        </authorList>
    </citation>
    <scope>NUCLEOTIDE SEQUENCE</scope>
    <source>
        <strain evidence="4">EPUS1.4</strain>
        <tissue evidence="4">Thallus</tissue>
    </source>
</reference>
<dbReference type="Pfam" id="PF05178">
    <property type="entry name" value="Kri1"/>
    <property type="match status" value="1"/>
</dbReference>
<dbReference type="Proteomes" id="UP000606974">
    <property type="component" value="Unassembled WGS sequence"/>
</dbReference>
<feature type="compositionally biased region" description="Basic residues" evidence="2">
    <location>
        <begin position="616"/>
        <end position="628"/>
    </location>
</feature>
<accession>A0A8H7E5L4</accession>
<keyword evidence="5" id="KW-1185">Reference proteome</keyword>
<dbReference type="PANTHER" id="PTHR14490:SF5">
    <property type="entry name" value="PROTEIN KRI1 HOMOLOG"/>
    <property type="match status" value="1"/>
</dbReference>
<feature type="region of interest" description="Disordered" evidence="2">
    <location>
        <begin position="394"/>
        <end position="440"/>
    </location>
</feature>
<dbReference type="Pfam" id="PF12936">
    <property type="entry name" value="Kri1_C"/>
    <property type="match status" value="1"/>
</dbReference>
<feature type="compositionally biased region" description="Acidic residues" evidence="2">
    <location>
        <begin position="424"/>
        <end position="437"/>
    </location>
</feature>
<feature type="region of interest" description="Disordered" evidence="2">
    <location>
        <begin position="303"/>
        <end position="333"/>
    </location>
</feature>
<proteinExistence type="inferred from homology"/>
<feature type="compositionally biased region" description="Basic residues" evidence="2">
    <location>
        <begin position="555"/>
        <end position="572"/>
    </location>
</feature>
<sequence>MGKDFLDSDGSDSEGGGVQLQTSTEFKVNEEYARKFTHNKKREELRRLEDKLTNKQLKRKRPDEDDGSAVSSNEDSTSDSEEEDDAGELATEALDSEILATLSAIRSKDPRVYDKNTTFYTQIEEKSSEQGDQTEAKKEKPMFLRDYHRNNLLNDAKDQSSEIRHTPLSYNQEQEALKRSIVGEIHAATAEDSANPSSEDDMEVDHGDDGFLIKKPRKMDKAEQPLLDVEDAERDPDTFLSNFMAARAWVPTERAQFQPFESDDDEEDRKAEEFEEAYNFRFEDPAKSNEKLVSHARDIAARYSVRREEKNSRKKQREAEGEKKEAAKRERAQEKARLRKLKIEEAEEKLRKIKKAAGLKGSAGLSSEDWARFMDDDWNDAKWEEEMQKRFGEAYYAQEDVSSDEISHTPRKRGRKPKKPKWEDDIEINDLVPDFEDGNPIFELSDEAREEDLGRPNGINGINSHNESTAEQYNNCQDKKKEARKERRIIEQLVDDRLELDTALAGQQKDAAGFRYRETSPVSFGLSAQDILMADDSQLNEYAGLKKLAAFRDPSKKRRDQKRLGKKARLRQWRRDTFGNEEGPMLSTTSATNGDDKIMDTKERHVDVDGDIRTGATKKKRRRSKKNKGAQGVEV</sequence>
<feature type="compositionally biased region" description="Basic and acidic residues" evidence="2">
    <location>
        <begin position="41"/>
        <end position="53"/>
    </location>
</feature>
<dbReference type="OrthoDB" id="10252032at2759"/>
<feature type="compositionally biased region" description="Basic and acidic residues" evidence="2">
    <location>
        <begin position="594"/>
        <end position="612"/>
    </location>
</feature>
<feature type="compositionally biased region" description="Basic residues" evidence="2">
    <location>
        <begin position="409"/>
        <end position="419"/>
    </location>
</feature>
<evidence type="ECO:0000256" key="2">
    <source>
        <dbReference type="SAM" id="MobiDB-lite"/>
    </source>
</evidence>
<dbReference type="InterPro" id="IPR024626">
    <property type="entry name" value="Kri1-like_C"/>
</dbReference>
<dbReference type="EMBL" id="JAACFV010000065">
    <property type="protein sequence ID" value="KAF7507641.1"/>
    <property type="molecule type" value="Genomic_DNA"/>
</dbReference>
<dbReference type="AlphaFoldDB" id="A0A8H7E5L4"/>
<comment type="caution">
    <text evidence="4">The sequence shown here is derived from an EMBL/GenBank/DDBJ whole genome shotgun (WGS) entry which is preliminary data.</text>
</comment>
<feature type="region of interest" description="Disordered" evidence="2">
    <location>
        <begin position="1"/>
        <end position="93"/>
    </location>
</feature>